<accession>A0A0F9KUN7</accession>
<dbReference type="AlphaFoldDB" id="A0A0F9KUN7"/>
<evidence type="ECO:0000256" key="3">
    <source>
        <dbReference type="ARBA" id="ARBA00023004"/>
    </source>
</evidence>
<name>A0A0F9KUN7_9ZZZZ</name>
<dbReference type="SUPFAM" id="SSF102114">
    <property type="entry name" value="Radical SAM enzymes"/>
    <property type="match status" value="1"/>
</dbReference>
<dbReference type="CDD" id="cd01335">
    <property type="entry name" value="Radical_SAM"/>
    <property type="match status" value="1"/>
</dbReference>
<dbReference type="SFLD" id="SFLDS00029">
    <property type="entry name" value="Radical_SAM"/>
    <property type="match status" value="1"/>
</dbReference>
<dbReference type="GO" id="GO:0003824">
    <property type="term" value="F:catalytic activity"/>
    <property type="evidence" value="ECO:0007669"/>
    <property type="project" value="InterPro"/>
</dbReference>
<evidence type="ECO:0000256" key="4">
    <source>
        <dbReference type="ARBA" id="ARBA00023014"/>
    </source>
</evidence>
<dbReference type="PANTHER" id="PTHR11228">
    <property type="entry name" value="RADICAL SAM DOMAIN PROTEIN"/>
    <property type="match status" value="1"/>
</dbReference>
<feature type="domain" description="Radical SAM core" evidence="5">
    <location>
        <begin position="9"/>
        <end position="90"/>
    </location>
</feature>
<reference evidence="6" key="1">
    <citation type="journal article" date="2015" name="Nature">
        <title>Complex archaea that bridge the gap between prokaryotes and eukaryotes.</title>
        <authorList>
            <person name="Spang A."/>
            <person name="Saw J.H."/>
            <person name="Jorgensen S.L."/>
            <person name="Zaremba-Niedzwiedzka K."/>
            <person name="Martijn J."/>
            <person name="Lind A.E."/>
            <person name="van Eijk R."/>
            <person name="Schleper C."/>
            <person name="Guy L."/>
            <person name="Ettema T.J."/>
        </authorList>
    </citation>
    <scope>NUCLEOTIDE SEQUENCE</scope>
</reference>
<dbReference type="EMBL" id="LAZR01007318">
    <property type="protein sequence ID" value="KKM86044.1"/>
    <property type="molecule type" value="Genomic_DNA"/>
</dbReference>
<keyword evidence="2" id="KW-0479">Metal-binding</keyword>
<protein>
    <recommendedName>
        <fullName evidence="5">Radical SAM core domain-containing protein</fullName>
    </recommendedName>
</protein>
<dbReference type="PANTHER" id="PTHR11228:SF7">
    <property type="entry name" value="PQQA PEPTIDE CYCLASE"/>
    <property type="match status" value="1"/>
</dbReference>
<gene>
    <name evidence="6" type="ORF">LCGC14_1283080</name>
</gene>
<dbReference type="InterPro" id="IPR007197">
    <property type="entry name" value="rSAM"/>
</dbReference>
<keyword evidence="4" id="KW-0411">Iron-sulfur</keyword>
<evidence type="ECO:0000259" key="5">
    <source>
        <dbReference type="Pfam" id="PF04055"/>
    </source>
</evidence>
<keyword evidence="1" id="KW-0949">S-adenosyl-L-methionine</keyword>
<evidence type="ECO:0000313" key="6">
    <source>
        <dbReference type="EMBL" id="KKM86044.1"/>
    </source>
</evidence>
<proteinExistence type="predicted"/>
<comment type="caution">
    <text evidence="6">The sequence shown here is derived from an EMBL/GenBank/DDBJ whole genome shotgun (WGS) entry which is preliminary data.</text>
</comment>
<dbReference type="Pfam" id="PF04055">
    <property type="entry name" value="Radical_SAM"/>
    <property type="match status" value="1"/>
</dbReference>
<organism evidence="6">
    <name type="scientific">marine sediment metagenome</name>
    <dbReference type="NCBI Taxonomy" id="412755"/>
    <lineage>
        <taxon>unclassified sequences</taxon>
        <taxon>metagenomes</taxon>
        <taxon>ecological metagenomes</taxon>
    </lineage>
</organism>
<dbReference type="GO" id="GO:0046872">
    <property type="term" value="F:metal ion binding"/>
    <property type="evidence" value="ECO:0007669"/>
    <property type="project" value="UniProtKB-KW"/>
</dbReference>
<keyword evidence="3" id="KW-0408">Iron</keyword>
<sequence>MVTNMEVTIEITNYCPNECDYCSTHASRRGHLKVTQEEINIFLNKTSSESDITRINISGGEPLSHPDFYEILCLCKSYTKNVWVYTNAITHIIYNTDIVKEIKVEANVCLTPGREVYIPENADKVHLLQLVKQGRAKDMVPANIKVSGNIPRNDCSCDNCKHLVLQANRKSVLAPCRKDYE</sequence>
<dbReference type="InterPro" id="IPR058240">
    <property type="entry name" value="rSAM_sf"/>
</dbReference>
<dbReference type="Gene3D" id="3.20.20.70">
    <property type="entry name" value="Aldolase class I"/>
    <property type="match status" value="1"/>
</dbReference>
<evidence type="ECO:0000256" key="2">
    <source>
        <dbReference type="ARBA" id="ARBA00022723"/>
    </source>
</evidence>
<dbReference type="GO" id="GO:0051536">
    <property type="term" value="F:iron-sulfur cluster binding"/>
    <property type="evidence" value="ECO:0007669"/>
    <property type="project" value="UniProtKB-KW"/>
</dbReference>
<dbReference type="InterPro" id="IPR013785">
    <property type="entry name" value="Aldolase_TIM"/>
</dbReference>
<evidence type="ECO:0000256" key="1">
    <source>
        <dbReference type="ARBA" id="ARBA00022691"/>
    </source>
</evidence>
<dbReference type="InterPro" id="IPR050377">
    <property type="entry name" value="Radical_SAM_PqqE_MftC-like"/>
</dbReference>